<name>A0A517R4Z3_9PLAN</name>
<gene>
    <name evidence="1" type="ORF">Pan189_33560</name>
</gene>
<dbReference type="EMBL" id="CP036268">
    <property type="protein sequence ID" value="QDT38956.1"/>
    <property type="molecule type" value="Genomic_DNA"/>
</dbReference>
<evidence type="ECO:0000313" key="2">
    <source>
        <dbReference type="Proteomes" id="UP000317318"/>
    </source>
</evidence>
<dbReference type="Proteomes" id="UP000317318">
    <property type="component" value="Chromosome"/>
</dbReference>
<protein>
    <submittedName>
        <fullName evidence="1">Uncharacterized protein</fullName>
    </submittedName>
</protein>
<dbReference type="AlphaFoldDB" id="A0A517R4Z3"/>
<dbReference type="RefSeq" id="WP_310820630.1">
    <property type="nucleotide sequence ID" value="NZ_CP036268.1"/>
</dbReference>
<sequence>MRTIETGEEALRSLFTGLIEQTFQTELGIADPSLTDYLSEMLVRFCRVDAIFSVRDLEGKRLEEIAEMLVEAEQRIAAPKRELHRHIGDFALFWSGVFPDALARLQAPMRKDHLIDYCEQGRRSYYIASTFDSDPFGREAPVLRRLSEEFDVCREGLNRVRSEWANLPTVGRSIDHGSSGSSDD</sequence>
<evidence type="ECO:0000313" key="1">
    <source>
        <dbReference type="EMBL" id="QDT38956.1"/>
    </source>
</evidence>
<accession>A0A517R4Z3</accession>
<keyword evidence="2" id="KW-1185">Reference proteome</keyword>
<dbReference type="KEGG" id="svp:Pan189_33560"/>
<organism evidence="1 2">
    <name type="scientific">Stratiformator vulcanicus</name>
    <dbReference type="NCBI Taxonomy" id="2527980"/>
    <lineage>
        <taxon>Bacteria</taxon>
        <taxon>Pseudomonadati</taxon>
        <taxon>Planctomycetota</taxon>
        <taxon>Planctomycetia</taxon>
        <taxon>Planctomycetales</taxon>
        <taxon>Planctomycetaceae</taxon>
        <taxon>Stratiformator</taxon>
    </lineage>
</organism>
<reference evidence="1 2" key="1">
    <citation type="submission" date="2019-02" db="EMBL/GenBank/DDBJ databases">
        <title>Deep-cultivation of Planctomycetes and their phenomic and genomic characterization uncovers novel biology.</title>
        <authorList>
            <person name="Wiegand S."/>
            <person name="Jogler M."/>
            <person name="Boedeker C."/>
            <person name="Pinto D."/>
            <person name="Vollmers J."/>
            <person name="Rivas-Marin E."/>
            <person name="Kohn T."/>
            <person name="Peeters S.H."/>
            <person name="Heuer A."/>
            <person name="Rast P."/>
            <person name="Oberbeckmann S."/>
            <person name="Bunk B."/>
            <person name="Jeske O."/>
            <person name="Meyerdierks A."/>
            <person name="Storesund J.E."/>
            <person name="Kallscheuer N."/>
            <person name="Luecker S."/>
            <person name="Lage O.M."/>
            <person name="Pohl T."/>
            <person name="Merkel B.J."/>
            <person name="Hornburger P."/>
            <person name="Mueller R.-W."/>
            <person name="Bruemmer F."/>
            <person name="Labrenz M."/>
            <person name="Spormann A.M."/>
            <person name="Op den Camp H."/>
            <person name="Overmann J."/>
            <person name="Amann R."/>
            <person name="Jetten M.S.M."/>
            <person name="Mascher T."/>
            <person name="Medema M.H."/>
            <person name="Devos D.P."/>
            <person name="Kaster A.-K."/>
            <person name="Ovreas L."/>
            <person name="Rohde M."/>
            <person name="Galperin M.Y."/>
            <person name="Jogler C."/>
        </authorList>
    </citation>
    <scope>NUCLEOTIDE SEQUENCE [LARGE SCALE GENOMIC DNA]</scope>
    <source>
        <strain evidence="1 2">Pan189</strain>
    </source>
</reference>
<proteinExistence type="predicted"/>